<keyword evidence="4 6" id="KW-0067">ATP-binding</keyword>
<dbReference type="CDD" id="cd10147">
    <property type="entry name" value="Wzt_C-like"/>
    <property type="match status" value="1"/>
</dbReference>
<dbReference type="Gene3D" id="2.70.50.60">
    <property type="entry name" value="abc- transporter (atp binding component) like domain"/>
    <property type="match status" value="1"/>
</dbReference>
<sequence length="442" mass="48888">MNNDTAISVDNVSKIYKLYQDPFDRIKEAVNPFGKSYHKDFYALNNVSFEIKKGETVAIIGKNGSGKSTLLKLITGVLTPSSGKIGVNGKISALLELGAGFNPQLTGIENLYFNGTLMGYSRDQMDSLLDDILSFADIGDFVYQPVKTYSSGMFVRLAFALQSNINPDILIVDEALSVGDLFFQKKCYNKIGELIEKGVTLLFVSHSEEMIRTLTSRAVLLHHGRIQTIGAPAETIIEYRKLLHADESAYLATQAGRHYSCNPKAQAVENAEVMPEAPSGGSFGNHQAEIVSVSVTDERGNACTALYPGDFFTIKICCRLNMNLTHLNVAFRIRNKEGIKITSWGTLNDDIKKWNDGITGGFWETSFSEGDTVTVSFSGKCTLGPNLYEIQATVTEEADKYYTAQHVLHWKDEAAFFKVLHKPREYVFGGICDLQLDCRVGQ</sequence>
<dbReference type="InterPro" id="IPR050683">
    <property type="entry name" value="Bact_Polysacc_Export_ATP-bd"/>
</dbReference>
<dbReference type="Pfam" id="PF00005">
    <property type="entry name" value="ABC_tran"/>
    <property type="match status" value="1"/>
</dbReference>
<dbReference type="PROSITE" id="PS00211">
    <property type="entry name" value="ABC_TRANSPORTER_1"/>
    <property type="match status" value="1"/>
</dbReference>
<name>A0ABS0YGW9_9BACT</name>
<dbReference type="InterPro" id="IPR015860">
    <property type="entry name" value="ABC_transpr_TagH-like"/>
</dbReference>
<evidence type="ECO:0000256" key="1">
    <source>
        <dbReference type="ARBA" id="ARBA00005417"/>
    </source>
</evidence>
<evidence type="ECO:0000313" key="6">
    <source>
        <dbReference type="EMBL" id="MBJ6751573.1"/>
    </source>
</evidence>
<comment type="caution">
    <text evidence="6">The sequence shown here is derived from an EMBL/GenBank/DDBJ whole genome shotgun (WGS) entry which is preliminary data.</text>
</comment>
<protein>
    <submittedName>
        <fullName evidence="6">ABC transporter ATP-binding protein</fullName>
    </submittedName>
</protein>
<keyword evidence="2" id="KW-0813">Transport</keyword>
<dbReference type="PANTHER" id="PTHR46743">
    <property type="entry name" value="TEICHOIC ACIDS EXPORT ATP-BINDING PROTEIN TAGH"/>
    <property type="match status" value="1"/>
</dbReference>
<dbReference type="CDD" id="cd03220">
    <property type="entry name" value="ABC_KpsT_Wzt"/>
    <property type="match status" value="1"/>
</dbReference>
<keyword evidence="3" id="KW-0547">Nucleotide-binding</keyword>
<dbReference type="Pfam" id="PF14524">
    <property type="entry name" value="Wzt_C"/>
    <property type="match status" value="1"/>
</dbReference>
<dbReference type="PROSITE" id="PS50893">
    <property type="entry name" value="ABC_TRANSPORTER_2"/>
    <property type="match status" value="1"/>
</dbReference>
<dbReference type="InterPro" id="IPR003439">
    <property type="entry name" value="ABC_transporter-like_ATP-bd"/>
</dbReference>
<comment type="similarity">
    <text evidence="1">Belongs to the ABC transporter superfamily.</text>
</comment>
<dbReference type="Gene3D" id="3.40.50.300">
    <property type="entry name" value="P-loop containing nucleotide triphosphate hydrolases"/>
    <property type="match status" value="1"/>
</dbReference>
<keyword evidence="7" id="KW-1185">Reference proteome</keyword>
<gene>
    <name evidence="6" type="ORF">JFN91_15265</name>
</gene>
<feature type="domain" description="ABC transporter" evidence="5">
    <location>
        <begin position="7"/>
        <end position="248"/>
    </location>
</feature>
<dbReference type="EMBL" id="JAEMHL010000008">
    <property type="protein sequence ID" value="MBJ6751573.1"/>
    <property type="molecule type" value="Genomic_DNA"/>
</dbReference>
<accession>A0ABS0YGW9</accession>
<evidence type="ECO:0000256" key="4">
    <source>
        <dbReference type="ARBA" id="ARBA00022840"/>
    </source>
</evidence>
<dbReference type="InterPro" id="IPR003593">
    <property type="entry name" value="AAA+_ATPase"/>
</dbReference>
<reference evidence="6 7" key="1">
    <citation type="submission" date="2020-12" db="EMBL/GenBank/DDBJ databases">
        <title>Geomonas sp. Red421, isolated from paddy soil.</title>
        <authorList>
            <person name="Xu Z."/>
            <person name="Zhang Z."/>
            <person name="Masuda Y."/>
            <person name="Itoh H."/>
            <person name="Senoo K."/>
        </authorList>
    </citation>
    <scope>NUCLEOTIDE SEQUENCE [LARGE SCALE GENOMIC DNA]</scope>
    <source>
        <strain evidence="6 7">Red421</strain>
    </source>
</reference>
<evidence type="ECO:0000259" key="5">
    <source>
        <dbReference type="PROSITE" id="PS50893"/>
    </source>
</evidence>
<dbReference type="SMART" id="SM00382">
    <property type="entry name" value="AAA"/>
    <property type="match status" value="1"/>
</dbReference>
<organism evidence="6 7">
    <name type="scientific">Geomonas anaerohicana</name>
    <dbReference type="NCBI Taxonomy" id="2798583"/>
    <lineage>
        <taxon>Bacteria</taxon>
        <taxon>Pseudomonadati</taxon>
        <taxon>Thermodesulfobacteriota</taxon>
        <taxon>Desulfuromonadia</taxon>
        <taxon>Geobacterales</taxon>
        <taxon>Geobacteraceae</taxon>
        <taxon>Geomonas</taxon>
    </lineage>
</organism>
<dbReference type="InterPro" id="IPR029439">
    <property type="entry name" value="Wzt_C"/>
</dbReference>
<dbReference type="SUPFAM" id="SSF52540">
    <property type="entry name" value="P-loop containing nucleoside triphosphate hydrolases"/>
    <property type="match status" value="1"/>
</dbReference>
<evidence type="ECO:0000313" key="7">
    <source>
        <dbReference type="Proteomes" id="UP000614714"/>
    </source>
</evidence>
<dbReference type="Proteomes" id="UP000614714">
    <property type="component" value="Unassembled WGS sequence"/>
</dbReference>
<evidence type="ECO:0000256" key="3">
    <source>
        <dbReference type="ARBA" id="ARBA00022741"/>
    </source>
</evidence>
<dbReference type="InterPro" id="IPR027417">
    <property type="entry name" value="P-loop_NTPase"/>
</dbReference>
<dbReference type="InterPro" id="IPR017871">
    <property type="entry name" value="ABC_transporter-like_CS"/>
</dbReference>
<dbReference type="PANTHER" id="PTHR46743:SF2">
    <property type="entry name" value="TEICHOIC ACIDS EXPORT ATP-BINDING PROTEIN TAGH"/>
    <property type="match status" value="1"/>
</dbReference>
<proteinExistence type="inferred from homology"/>
<evidence type="ECO:0000256" key="2">
    <source>
        <dbReference type="ARBA" id="ARBA00022448"/>
    </source>
</evidence>
<dbReference type="GO" id="GO:0005524">
    <property type="term" value="F:ATP binding"/>
    <property type="evidence" value="ECO:0007669"/>
    <property type="project" value="UniProtKB-KW"/>
</dbReference>